<name>A0AAU7CE67_9BACT</name>
<accession>A0AAU7CE67</accession>
<evidence type="ECO:0000313" key="1">
    <source>
        <dbReference type="EMBL" id="XBH03212.1"/>
    </source>
</evidence>
<protein>
    <submittedName>
        <fullName evidence="1">Uncharacterized protein</fullName>
    </submittedName>
</protein>
<organism evidence="1">
    <name type="scientific">Singulisphaera sp. Ch08</name>
    <dbReference type="NCBI Taxonomy" id="3120278"/>
    <lineage>
        <taxon>Bacteria</taxon>
        <taxon>Pseudomonadati</taxon>
        <taxon>Planctomycetota</taxon>
        <taxon>Planctomycetia</taxon>
        <taxon>Isosphaerales</taxon>
        <taxon>Isosphaeraceae</taxon>
        <taxon>Singulisphaera</taxon>
    </lineage>
</organism>
<dbReference type="EMBL" id="CP155447">
    <property type="protein sequence ID" value="XBH03212.1"/>
    <property type="molecule type" value="Genomic_DNA"/>
</dbReference>
<dbReference type="RefSeq" id="WP_406695945.1">
    <property type="nucleotide sequence ID" value="NZ_CP155447.1"/>
</dbReference>
<gene>
    <name evidence="1" type="ORF">V5E97_33635</name>
</gene>
<sequence>MKLDLSKEDQADDLVFNEIIWKAVKGANSKMPPPVRAAFVVPRLEADDDDDDDD</sequence>
<proteinExistence type="predicted"/>
<dbReference type="AlphaFoldDB" id="A0AAU7CE67"/>
<reference evidence="1" key="1">
    <citation type="submission" date="2024-05" db="EMBL/GenBank/DDBJ databases">
        <title>Planctomycetes of the genus Singulisphaera possess chitinolytic capabilities.</title>
        <authorList>
            <person name="Ivanova A."/>
        </authorList>
    </citation>
    <scope>NUCLEOTIDE SEQUENCE</scope>
    <source>
        <strain evidence="1">Ch08T</strain>
    </source>
</reference>